<feature type="domain" description="RING-type" evidence="6">
    <location>
        <begin position="15"/>
        <end position="55"/>
    </location>
</feature>
<dbReference type="InterPro" id="IPR058030">
    <property type="entry name" value="TRIM8/14/16/25/29/45/65_CC"/>
</dbReference>
<dbReference type="InterPro" id="IPR006574">
    <property type="entry name" value="PRY"/>
</dbReference>
<evidence type="ECO:0000256" key="2">
    <source>
        <dbReference type="ARBA" id="ARBA00022771"/>
    </source>
</evidence>
<dbReference type="RefSeq" id="XP_014034428.2">
    <property type="nucleotide sequence ID" value="XM_014178953.2"/>
</dbReference>
<protein>
    <submittedName>
        <fullName evidence="10">E3 ubiquitin-protein ligase TRIM39</fullName>
    </submittedName>
</protein>
<dbReference type="SMART" id="SM00184">
    <property type="entry name" value="RING"/>
    <property type="match status" value="1"/>
</dbReference>
<dbReference type="PRINTS" id="PR01407">
    <property type="entry name" value="BUTYPHLNCDUF"/>
</dbReference>
<dbReference type="InterPro" id="IPR000315">
    <property type="entry name" value="Znf_B-box"/>
</dbReference>
<dbReference type="InterPro" id="IPR043136">
    <property type="entry name" value="B30.2/SPRY_sf"/>
</dbReference>
<evidence type="ECO:0000313" key="10">
    <source>
        <dbReference type="RefSeq" id="XP_014034428.2"/>
    </source>
</evidence>
<dbReference type="PROSITE" id="PS50188">
    <property type="entry name" value="B302_SPRY"/>
    <property type="match status" value="1"/>
</dbReference>
<dbReference type="Pfam" id="PF25600">
    <property type="entry name" value="TRIM_CC"/>
    <property type="match status" value="1"/>
</dbReference>
<dbReference type="SUPFAM" id="SSF57845">
    <property type="entry name" value="B-box zinc-binding domain"/>
    <property type="match status" value="1"/>
</dbReference>
<dbReference type="Gene3D" id="2.60.120.920">
    <property type="match status" value="1"/>
</dbReference>
<dbReference type="SUPFAM" id="SSF49899">
    <property type="entry name" value="Concanavalin A-like lectins/glucanases"/>
    <property type="match status" value="1"/>
</dbReference>
<keyword evidence="9" id="KW-1185">Reference proteome</keyword>
<evidence type="ECO:0000256" key="4">
    <source>
        <dbReference type="PROSITE-ProRule" id="PRU00024"/>
    </source>
</evidence>
<keyword evidence="3" id="KW-0862">Zinc</keyword>
<dbReference type="PROSITE" id="PS50089">
    <property type="entry name" value="ZF_RING_2"/>
    <property type="match status" value="1"/>
</dbReference>
<dbReference type="Proteomes" id="UP001652741">
    <property type="component" value="Chromosome ssa28"/>
</dbReference>
<gene>
    <name evidence="10" type="primary">LOC106589231</name>
</gene>
<dbReference type="InterPro" id="IPR003877">
    <property type="entry name" value="SPRY_dom"/>
</dbReference>
<dbReference type="Pfam" id="PF13445">
    <property type="entry name" value="zf-RING_UBOX"/>
    <property type="match status" value="1"/>
</dbReference>
<dbReference type="Pfam" id="PF13765">
    <property type="entry name" value="PRY"/>
    <property type="match status" value="1"/>
</dbReference>
<keyword evidence="2 4" id="KW-0863">Zinc-finger</keyword>
<dbReference type="InterPro" id="IPR013083">
    <property type="entry name" value="Znf_RING/FYVE/PHD"/>
</dbReference>
<keyword evidence="5" id="KW-0175">Coiled coil</keyword>
<dbReference type="CDD" id="cd19769">
    <property type="entry name" value="Bbox2_TRIM16-like"/>
    <property type="match status" value="1"/>
</dbReference>
<dbReference type="InterPro" id="IPR017907">
    <property type="entry name" value="Znf_RING_CS"/>
</dbReference>
<proteinExistence type="predicted"/>
<dbReference type="STRING" id="8030.ENSSSAP00000032944"/>
<evidence type="ECO:0000256" key="1">
    <source>
        <dbReference type="ARBA" id="ARBA00022723"/>
    </source>
</evidence>
<dbReference type="Pfam" id="PF00622">
    <property type="entry name" value="SPRY"/>
    <property type="match status" value="1"/>
</dbReference>
<evidence type="ECO:0000259" key="7">
    <source>
        <dbReference type="PROSITE" id="PS50119"/>
    </source>
</evidence>
<dbReference type="Pfam" id="PF00643">
    <property type="entry name" value="zf-B_box"/>
    <property type="match status" value="1"/>
</dbReference>
<accession>A0A1S3Q368</accession>
<dbReference type="GeneID" id="106589231"/>
<keyword evidence="1" id="KW-0479">Metal-binding</keyword>
<dbReference type="InterPro" id="IPR050143">
    <property type="entry name" value="TRIM/RBCC"/>
</dbReference>
<feature type="coiled-coil region" evidence="5">
    <location>
        <begin position="223"/>
        <end position="250"/>
    </location>
</feature>
<feature type="domain" description="B box-type" evidence="7">
    <location>
        <begin position="103"/>
        <end position="143"/>
    </location>
</feature>
<dbReference type="InterPro" id="IPR003879">
    <property type="entry name" value="Butyrophylin_SPRY"/>
</dbReference>
<name>A0A1S3Q368_SALSA</name>
<feature type="domain" description="B30.2/SPRY" evidence="8">
    <location>
        <begin position="320"/>
        <end position="530"/>
    </location>
</feature>
<dbReference type="SUPFAM" id="SSF57850">
    <property type="entry name" value="RING/U-box"/>
    <property type="match status" value="1"/>
</dbReference>
<dbReference type="CDD" id="cd13733">
    <property type="entry name" value="SPRY_PRY_C-I_1"/>
    <property type="match status" value="1"/>
</dbReference>
<dbReference type="SMART" id="SM00449">
    <property type="entry name" value="SPRY"/>
    <property type="match status" value="1"/>
</dbReference>
<dbReference type="InterPro" id="IPR001870">
    <property type="entry name" value="B30.2/SPRY"/>
</dbReference>
<dbReference type="InterPro" id="IPR001841">
    <property type="entry name" value="Znf_RING"/>
</dbReference>
<dbReference type="Gene3D" id="3.30.160.60">
    <property type="entry name" value="Classic Zinc Finger"/>
    <property type="match status" value="1"/>
</dbReference>
<dbReference type="InterPro" id="IPR027370">
    <property type="entry name" value="Znf-RING_euk"/>
</dbReference>
<organism evidence="9 10">
    <name type="scientific">Salmo salar</name>
    <name type="common">Atlantic salmon</name>
    <dbReference type="NCBI Taxonomy" id="8030"/>
    <lineage>
        <taxon>Eukaryota</taxon>
        <taxon>Metazoa</taxon>
        <taxon>Chordata</taxon>
        <taxon>Craniata</taxon>
        <taxon>Vertebrata</taxon>
        <taxon>Euteleostomi</taxon>
        <taxon>Actinopterygii</taxon>
        <taxon>Neopterygii</taxon>
        <taxon>Teleostei</taxon>
        <taxon>Protacanthopterygii</taxon>
        <taxon>Salmoniformes</taxon>
        <taxon>Salmonidae</taxon>
        <taxon>Salmoninae</taxon>
        <taxon>Salmo</taxon>
    </lineage>
</organism>
<dbReference type="Gene3D" id="3.30.40.10">
    <property type="entry name" value="Zinc/RING finger domain, C3HC4 (zinc finger)"/>
    <property type="match status" value="1"/>
</dbReference>
<feature type="coiled-coil region" evidence="5">
    <location>
        <begin position="140"/>
        <end position="167"/>
    </location>
</feature>
<dbReference type="PANTHER" id="PTHR24103">
    <property type="entry name" value="E3 UBIQUITIN-PROTEIN LIGASE TRIM"/>
    <property type="match status" value="1"/>
</dbReference>
<dbReference type="PROSITE" id="PS00518">
    <property type="entry name" value="ZF_RING_1"/>
    <property type="match status" value="1"/>
</dbReference>
<evidence type="ECO:0000259" key="8">
    <source>
        <dbReference type="PROSITE" id="PS50188"/>
    </source>
</evidence>
<dbReference type="GO" id="GO:0008270">
    <property type="term" value="F:zinc ion binding"/>
    <property type="evidence" value="ECO:0007669"/>
    <property type="project" value="UniProtKB-KW"/>
</dbReference>
<sequence length="532" mass="61321">MASSISLLSEDQFQCSICRNVFTEPVSTPCGHNFCKACISGYWDTTSLCQCPMCKHNFYIRPELKTNTTLRDVADHFKRKRVRDESLHRAGKGVCDVYMGNLEDRIMCKKHNTLLELFCRTDQMCVCQFCTETDHKTHHIVHLEEECGERKAQLEKTEAQVQQMIQERMQKGWEIKHSVELSKRDAEREITDRMQVFTDLVHSIERSQAVLIEVVEEKQKAAEKRAEGFITELEQEINELLRRSTELKQLSHTEDHLHLLQSSPSLCTPPNAKNWSEISIHTELMNVRRVLRSSVSELEEKTRKAFSELMEKCNKAMEKFPDKLKIPDNLKSMQQYAVDVTLDPDTANPFLGLSADGKQVSIGQTWNVRPDNPKRFVSRCILGKEGFSSGRFYYEVQVKGRNCWELGVARESINRSIERYLLVNLYDEGLPLTPEGGFWTVGQKKEHMYYTDIIHKANTSPSVTLKLEKLQKVGVFVDYEEGQVSFYNVETTAHIFSFTGCNFTEKLYPFFDCGIHDNNDQALIISPVSHTD</sequence>
<dbReference type="InterPro" id="IPR013320">
    <property type="entry name" value="ConA-like_dom_sf"/>
</dbReference>
<reference evidence="10" key="1">
    <citation type="submission" date="2025-08" db="UniProtKB">
        <authorList>
            <consortium name="RefSeq"/>
        </authorList>
    </citation>
    <scope>IDENTIFICATION</scope>
</reference>
<evidence type="ECO:0000259" key="6">
    <source>
        <dbReference type="PROSITE" id="PS50089"/>
    </source>
</evidence>
<dbReference type="PROSITE" id="PS50119">
    <property type="entry name" value="ZF_BBOX"/>
    <property type="match status" value="1"/>
</dbReference>
<dbReference type="SMART" id="SM00336">
    <property type="entry name" value="BBOX"/>
    <property type="match status" value="1"/>
</dbReference>
<evidence type="ECO:0000313" key="9">
    <source>
        <dbReference type="Proteomes" id="UP001652741"/>
    </source>
</evidence>
<dbReference type="KEGG" id="sasa:106589231"/>
<dbReference type="AlphaFoldDB" id="A0A1S3Q368"/>
<evidence type="ECO:0000256" key="3">
    <source>
        <dbReference type="ARBA" id="ARBA00022833"/>
    </source>
</evidence>
<evidence type="ECO:0000256" key="5">
    <source>
        <dbReference type="SAM" id="Coils"/>
    </source>
</evidence>
<dbReference type="SMART" id="SM00589">
    <property type="entry name" value="PRY"/>
    <property type="match status" value="1"/>
</dbReference>